<reference evidence="2 3" key="1">
    <citation type="journal article" date="2014" name="Appl. Environ. Microbiol.">
        <title>Genomic encyclopedia of type strains of the genus Bifidobacterium.</title>
        <authorList>
            <person name="Milani C."/>
            <person name="Lugli G.A."/>
            <person name="Duranti S."/>
            <person name="Turroni F."/>
            <person name="Bottacini F."/>
            <person name="Mangifesta M."/>
            <person name="Sanchez B."/>
            <person name="Viappiani A."/>
            <person name="Mancabelli L."/>
            <person name="Taminiau B."/>
            <person name="Delcenserie V."/>
            <person name="Barrangou R."/>
            <person name="Margolles A."/>
            <person name="van Sinderen D."/>
            <person name="Ventura M."/>
        </authorList>
    </citation>
    <scope>NUCLEOTIDE SEQUENCE [LARGE SCALE GENOMIC DNA]</scope>
    <source>
        <strain evidence="2 3">LMG 11587</strain>
    </source>
</reference>
<organism evidence="2 3">
    <name type="scientific">Bifidobacterium [indicum] DSM 20214 = LMG 11587</name>
    <dbReference type="NCBI Taxonomy" id="1341694"/>
    <lineage>
        <taxon>Bacteria</taxon>
        <taxon>Bacillati</taxon>
        <taxon>Actinomycetota</taxon>
        <taxon>Actinomycetes</taxon>
        <taxon>Bifidobacteriales</taxon>
        <taxon>Bifidobacteriaceae</taxon>
        <taxon>Bifidobacterium</taxon>
    </lineage>
</organism>
<evidence type="ECO:0000313" key="2">
    <source>
        <dbReference type="EMBL" id="AIC92574.1"/>
    </source>
</evidence>
<keyword evidence="3" id="KW-1185">Reference proteome</keyword>
<protein>
    <recommendedName>
        <fullName evidence="4">Cytoplasmic protein</fullName>
    </recommendedName>
</protein>
<dbReference type="Proteomes" id="UP000028569">
    <property type="component" value="Chromosome"/>
</dbReference>
<evidence type="ECO:0000256" key="1">
    <source>
        <dbReference type="SAM" id="MobiDB-lite"/>
    </source>
</evidence>
<feature type="compositionally biased region" description="Polar residues" evidence="1">
    <location>
        <begin position="9"/>
        <end position="21"/>
    </location>
</feature>
<proteinExistence type="predicted"/>
<evidence type="ECO:0000313" key="3">
    <source>
        <dbReference type="Proteomes" id="UP000028569"/>
    </source>
</evidence>
<evidence type="ECO:0008006" key="4">
    <source>
        <dbReference type="Google" id="ProtNLM"/>
    </source>
</evidence>
<dbReference type="KEGG" id="bii:BINDI_1320"/>
<name>A0A087VW42_9BIFI</name>
<dbReference type="EMBL" id="CP006018">
    <property type="protein sequence ID" value="AIC92574.1"/>
    <property type="molecule type" value="Genomic_DNA"/>
</dbReference>
<dbReference type="Pfam" id="PF13811">
    <property type="entry name" value="DUF4186"/>
    <property type="match status" value="1"/>
</dbReference>
<accession>A0A087VW42</accession>
<dbReference type="AlphaFoldDB" id="A0A087VW42"/>
<dbReference type="HOGENOM" id="CLU_132148_0_0_11"/>
<sequence>MIGDDNQEGLISNPDNASSPGNLREEEVPAWVGRTLVRLGHSNFRAGFSLSARDRSYARARGKATINRHAHEMLAKRVGPAHPLKDGKQTPYRGHPVFTAQHATGTCCRGCIQRWHHIPKGRPLTDREIDRLAALVMGWIERDLMHHPA</sequence>
<dbReference type="InterPro" id="IPR020378">
    <property type="entry name" value="DUF4186"/>
</dbReference>
<feature type="region of interest" description="Disordered" evidence="1">
    <location>
        <begin position="1"/>
        <end position="26"/>
    </location>
</feature>
<gene>
    <name evidence="2" type="ORF">BINDI_1320</name>
</gene>